<reference evidence="3 4" key="1">
    <citation type="submission" date="2009-01" db="EMBL/GenBank/DDBJ databases">
        <title>Complete sequence of chromosome of Methylobacterium nodulans ORS 2060.</title>
        <authorList>
            <consortium name="US DOE Joint Genome Institute"/>
            <person name="Lucas S."/>
            <person name="Copeland A."/>
            <person name="Lapidus A."/>
            <person name="Glavina del Rio T."/>
            <person name="Dalin E."/>
            <person name="Tice H."/>
            <person name="Bruce D."/>
            <person name="Goodwin L."/>
            <person name="Pitluck S."/>
            <person name="Sims D."/>
            <person name="Brettin T."/>
            <person name="Detter J.C."/>
            <person name="Han C."/>
            <person name="Larimer F."/>
            <person name="Land M."/>
            <person name="Hauser L."/>
            <person name="Kyrpides N."/>
            <person name="Ivanova N."/>
            <person name="Marx C.J."/>
            <person name="Richardson P."/>
        </authorList>
    </citation>
    <scope>NUCLEOTIDE SEQUENCE [LARGE SCALE GENOMIC DNA]</scope>
    <source>
        <strain evidence="4">LMG 21967 / CNCM I-2342 / ORS 2060</strain>
    </source>
</reference>
<feature type="compositionally biased region" description="Low complexity" evidence="1">
    <location>
        <begin position="326"/>
        <end position="344"/>
    </location>
</feature>
<evidence type="ECO:0000256" key="2">
    <source>
        <dbReference type="SAM" id="SignalP"/>
    </source>
</evidence>
<protein>
    <recommendedName>
        <fullName evidence="5">DUF2865 domain-containing protein</fullName>
    </recommendedName>
</protein>
<accession>B8IPY1</accession>
<dbReference type="Proteomes" id="UP000008207">
    <property type="component" value="Chromosome"/>
</dbReference>
<keyword evidence="4" id="KW-1185">Reference proteome</keyword>
<dbReference type="AlphaFoldDB" id="B8IPY1"/>
<sequence>MTLSRLLARCLAGLVAAAALAQGARAEPNPAACQRYRAELANLQREANRGQVEEIQRLVAYRNSIGCEGGRFLFFDMRPPQCAQVEQRIRALNSGYGAGNTQVADARRAQLVAAVKDACTGLPATPKAAEGYARGGGQVICVRMCDGAYFPMPNLPDGREGANEMCKALCPGTEAAAYSMPATDNGLQQAAAIQTRRAYAALPNAFKFQKAFVPNCSCRGQGQSWAEALVKAESMLVRHKGDIFVTPAQAEALSRPKVRLTLVGRADRSAATLAATAAARNGLEEPPGTEAPVAPARPAGPDEKPPVRIIAPTIIPVPVPVRSEGPQAAAPVTPAPGAAPLATP</sequence>
<feature type="signal peptide" evidence="2">
    <location>
        <begin position="1"/>
        <end position="21"/>
    </location>
</feature>
<dbReference type="KEGG" id="mno:Mnod_1641"/>
<evidence type="ECO:0000313" key="4">
    <source>
        <dbReference type="Proteomes" id="UP000008207"/>
    </source>
</evidence>
<organism evidence="3 4">
    <name type="scientific">Methylobacterium nodulans (strain LMG 21967 / CNCM I-2342 / ORS 2060)</name>
    <dbReference type="NCBI Taxonomy" id="460265"/>
    <lineage>
        <taxon>Bacteria</taxon>
        <taxon>Pseudomonadati</taxon>
        <taxon>Pseudomonadota</taxon>
        <taxon>Alphaproteobacteria</taxon>
        <taxon>Hyphomicrobiales</taxon>
        <taxon>Methylobacteriaceae</taxon>
        <taxon>Methylobacterium</taxon>
    </lineage>
</organism>
<dbReference type="InterPro" id="IPR021293">
    <property type="entry name" value="DUF2865"/>
</dbReference>
<keyword evidence="2" id="KW-0732">Signal</keyword>
<feature type="chain" id="PRO_5002874569" description="DUF2865 domain-containing protein" evidence="2">
    <location>
        <begin position="22"/>
        <end position="344"/>
    </location>
</feature>
<name>B8IPY1_METNO</name>
<gene>
    <name evidence="3" type="ordered locus">Mnod_1641</name>
</gene>
<proteinExistence type="predicted"/>
<evidence type="ECO:0000313" key="3">
    <source>
        <dbReference type="EMBL" id="ACL56631.1"/>
    </source>
</evidence>
<dbReference type="EMBL" id="CP001349">
    <property type="protein sequence ID" value="ACL56631.1"/>
    <property type="molecule type" value="Genomic_DNA"/>
</dbReference>
<dbReference type="Pfam" id="PF11064">
    <property type="entry name" value="DUF2865"/>
    <property type="match status" value="1"/>
</dbReference>
<dbReference type="STRING" id="460265.Mnod_1641"/>
<feature type="region of interest" description="Disordered" evidence="1">
    <location>
        <begin position="280"/>
        <end position="307"/>
    </location>
</feature>
<dbReference type="OrthoDB" id="7850882at2"/>
<dbReference type="RefSeq" id="WP_015928325.1">
    <property type="nucleotide sequence ID" value="NC_011894.1"/>
</dbReference>
<dbReference type="eggNOG" id="ENOG5032SCW">
    <property type="taxonomic scope" value="Bacteria"/>
</dbReference>
<evidence type="ECO:0000256" key="1">
    <source>
        <dbReference type="SAM" id="MobiDB-lite"/>
    </source>
</evidence>
<dbReference type="HOGENOM" id="CLU_775702_0_0_5"/>
<evidence type="ECO:0008006" key="5">
    <source>
        <dbReference type="Google" id="ProtNLM"/>
    </source>
</evidence>
<feature type="region of interest" description="Disordered" evidence="1">
    <location>
        <begin position="321"/>
        <end position="344"/>
    </location>
</feature>